<keyword evidence="12" id="KW-1185">Reference proteome</keyword>
<dbReference type="GO" id="GO:0006355">
    <property type="term" value="P:regulation of DNA-templated transcription"/>
    <property type="evidence" value="ECO:0007669"/>
    <property type="project" value="InterPro"/>
</dbReference>
<keyword evidence="3" id="KW-0963">Cytoplasm</keyword>
<name>A0AAP0G6E9_9ASPA</name>
<keyword evidence="9" id="KW-0539">Nucleus</keyword>
<evidence type="ECO:0000256" key="1">
    <source>
        <dbReference type="ARBA" id="ARBA00004123"/>
    </source>
</evidence>
<evidence type="ECO:0000256" key="9">
    <source>
        <dbReference type="ARBA" id="ARBA00023242"/>
    </source>
</evidence>
<evidence type="ECO:0000259" key="10">
    <source>
        <dbReference type="Pfam" id="PF10497"/>
    </source>
</evidence>
<evidence type="ECO:0000256" key="7">
    <source>
        <dbReference type="ARBA" id="ARBA00023015"/>
    </source>
</evidence>
<evidence type="ECO:0000256" key="4">
    <source>
        <dbReference type="ARBA" id="ARBA00022499"/>
    </source>
</evidence>
<dbReference type="EMBL" id="JBBWWQ010000008">
    <property type="protein sequence ID" value="KAK8940727.1"/>
    <property type="molecule type" value="Genomic_DNA"/>
</dbReference>
<evidence type="ECO:0000313" key="11">
    <source>
        <dbReference type="EMBL" id="KAK8940727.1"/>
    </source>
</evidence>
<evidence type="ECO:0000256" key="2">
    <source>
        <dbReference type="ARBA" id="ARBA00004496"/>
    </source>
</evidence>
<proteinExistence type="predicted"/>
<dbReference type="GO" id="GO:0005634">
    <property type="term" value="C:nucleus"/>
    <property type="evidence" value="ECO:0007669"/>
    <property type="project" value="UniProtKB-SubCell"/>
</dbReference>
<dbReference type="PANTHER" id="PTHR31169">
    <property type="entry name" value="OS05G0300700 PROTEIN"/>
    <property type="match status" value="1"/>
</dbReference>
<keyword evidence="4" id="KW-1017">Isopeptide bond</keyword>
<dbReference type="AlphaFoldDB" id="A0AAP0G6E9"/>
<dbReference type="PANTHER" id="PTHR31169:SF15">
    <property type="entry name" value="EXPRESSED PROTEIN"/>
    <property type="match status" value="1"/>
</dbReference>
<sequence>MGYPQADCDYENLRKARISENKARMASLNLDRCADELRSIISSSHKSSKPGTGKTKAMGMVALRRSDRLKGRVTDLALPADRDYLELGQRKRLVVPSWRRNGLISRGGGARGSLYDPVLGICCHFCRQKKLCAEEDCNRCNTGDINQPCTGKTECSACHSSNGIMCRACLWVRYGEEMEEVRRMKNWMCPHCIEEKGIKPYWICNSSLCLKKRKMTPTGIAIYHAREQGYKSVAHLLMAELKREAGK</sequence>
<keyword evidence="5" id="KW-0597">Phosphoprotein</keyword>
<comment type="caution">
    <text evidence="11">The sequence shown here is derived from an EMBL/GenBank/DDBJ whole genome shotgun (WGS) entry which is preliminary data.</text>
</comment>
<dbReference type="Pfam" id="PF10497">
    <property type="entry name" value="zf-4CXXC_R1"/>
    <property type="match status" value="1"/>
</dbReference>
<keyword evidence="6" id="KW-0832">Ubl conjugation</keyword>
<evidence type="ECO:0000313" key="12">
    <source>
        <dbReference type="Proteomes" id="UP001418222"/>
    </source>
</evidence>
<accession>A0AAP0G6E9</accession>
<comment type="subcellular location">
    <subcellularLocation>
        <location evidence="2">Cytoplasm</location>
    </subcellularLocation>
    <subcellularLocation>
        <location evidence="1">Nucleus</location>
    </subcellularLocation>
</comment>
<dbReference type="InterPro" id="IPR018866">
    <property type="entry name" value="Znf-4CXXC_R1"/>
</dbReference>
<protein>
    <recommendedName>
        <fullName evidence="10">Zinc-finger domain-containing protein</fullName>
    </recommendedName>
</protein>
<evidence type="ECO:0000256" key="5">
    <source>
        <dbReference type="ARBA" id="ARBA00022553"/>
    </source>
</evidence>
<organism evidence="11 12">
    <name type="scientific">Platanthera zijinensis</name>
    <dbReference type="NCBI Taxonomy" id="2320716"/>
    <lineage>
        <taxon>Eukaryota</taxon>
        <taxon>Viridiplantae</taxon>
        <taxon>Streptophyta</taxon>
        <taxon>Embryophyta</taxon>
        <taxon>Tracheophyta</taxon>
        <taxon>Spermatophyta</taxon>
        <taxon>Magnoliopsida</taxon>
        <taxon>Liliopsida</taxon>
        <taxon>Asparagales</taxon>
        <taxon>Orchidaceae</taxon>
        <taxon>Orchidoideae</taxon>
        <taxon>Orchideae</taxon>
        <taxon>Orchidinae</taxon>
        <taxon>Platanthera</taxon>
    </lineage>
</organism>
<keyword evidence="7" id="KW-0805">Transcription regulation</keyword>
<dbReference type="Proteomes" id="UP001418222">
    <property type="component" value="Unassembled WGS sequence"/>
</dbReference>
<gene>
    <name evidence="11" type="ORF">KSP39_PZI010155</name>
</gene>
<dbReference type="InterPro" id="IPR040221">
    <property type="entry name" value="CDCA7/CDA7L"/>
</dbReference>
<evidence type="ECO:0000256" key="8">
    <source>
        <dbReference type="ARBA" id="ARBA00023163"/>
    </source>
</evidence>
<dbReference type="GO" id="GO:0005737">
    <property type="term" value="C:cytoplasm"/>
    <property type="evidence" value="ECO:0007669"/>
    <property type="project" value="UniProtKB-SubCell"/>
</dbReference>
<feature type="domain" description="Zinc-finger" evidence="10">
    <location>
        <begin position="115"/>
        <end position="237"/>
    </location>
</feature>
<evidence type="ECO:0000256" key="3">
    <source>
        <dbReference type="ARBA" id="ARBA00022490"/>
    </source>
</evidence>
<reference evidence="11 12" key="1">
    <citation type="journal article" date="2022" name="Nat. Plants">
        <title>Genomes of leafy and leafless Platanthera orchids illuminate the evolution of mycoheterotrophy.</title>
        <authorList>
            <person name="Li M.H."/>
            <person name="Liu K.W."/>
            <person name="Li Z."/>
            <person name="Lu H.C."/>
            <person name="Ye Q.L."/>
            <person name="Zhang D."/>
            <person name="Wang J.Y."/>
            <person name="Li Y.F."/>
            <person name="Zhong Z.M."/>
            <person name="Liu X."/>
            <person name="Yu X."/>
            <person name="Liu D.K."/>
            <person name="Tu X.D."/>
            <person name="Liu B."/>
            <person name="Hao Y."/>
            <person name="Liao X.Y."/>
            <person name="Jiang Y.T."/>
            <person name="Sun W.H."/>
            <person name="Chen J."/>
            <person name="Chen Y.Q."/>
            <person name="Ai Y."/>
            <person name="Zhai J.W."/>
            <person name="Wu S.S."/>
            <person name="Zhou Z."/>
            <person name="Hsiao Y.Y."/>
            <person name="Wu W.L."/>
            <person name="Chen Y.Y."/>
            <person name="Lin Y.F."/>
            <person name="Hsu J.L."/>
            <person name="Li C.Y."/>
            <person name="Wang Z.W."/>
            <person name="Zhao X."/>
            <person name="Zhong W.Y."/>
            <person name="Ma X.K."/>
            <person name="Ma L."/>
            <person name="Huang J."/>
            <person name="Chen G.Z."/>
            <person name="Huang M.Z."/>
            <person name="Huang L."/>
            <person name="Peng D.H."/>
            <person name="Luo Y.B."/>
            <person name="Zou S.Q."/>
            <person name="Chen S.P."/>
            <person name="Lan S."/>
            <person name="Tsai W.C."/>
            <person name="Van de Peer Y."/>
            <person name="Liu Z.J."/>
        </authorList>
    </citation>
    <scope>NUCLEOTIDE SEQUENCE [LARGE SCALE GENOMIC DNA]</scope>
    <source>
        <strain evidence="11">Lor287</strain>
    </source>
</reference>
<evidence type="ECO:0000256" key="6">
    <source>
        <dbReference type="ARBA" id="ARBA00022843"/>
    </source>
</evidence>
<keyword evidence="8" id="KW-0804">Transcription</keyword>